<dbReference type="InterPro" id="IPR035983">
    <property type="entry name" value="Hect_E3_ubiquitin_ligase"/>
</dbReference>
<evidence type="ECO:0008006" key="3">
    <source>
        <dbReference type="Google" id="ProtNLM"/>
    </source>
</evidence>
<dbReference type="AlphaFoldDB" id="A0A9P0BHY3"/>
<organism evidence="1 2">
    <name type="scientific">Brassicogethes aeneus</name>
    <name type="common">Rape pollen beetle</name>
    <name type="synonym">Meligethes aeneus</name>
    <dbReference type="NCBI Taxonomy" id="1431903"/>
    <lineage>
        <taxon>Eukaryota</taxon>
        <taxon>Metazoa</taxon>
        <taxon>Ecdysozoa</taxon>
        <taxon>Arthropoda</taxon>
        <taxon>Hexapoda</taxon>
        <taxon>Insecta</taxon>
        <taxon>Pterygota</taxon>
        <taxon>Neoptera</taxon>
        <taxon>Endopterygota</taxon>
        <taxon>Coleoptera</taxon>
        <taxon>Polyphaga</taxon>
        <taxon>Cucujiformia</taxon>
        <taxon>Nitidulidae</taxon>
        <taxon>Meligethinae</taxon>
        <taxon>Brassicogethes</taxon>
    </lineage>
</organism>
<keyword evidence="2" id="KW-1185">Reference proteome</keyword>
<protein>
    <recommendedName>
        <fullName evidence="3">HECT domain-containing protein</fullName>
    </recommendedName>
</protein>
<dbReference type="OrthoDB" id="6779785at2759"/>
<evidence type="ECO:0000313" key="1">
    <source>
        <dbReference type="EMBL" id="CAH0563121.1"/>
    </source>
</evidence>
<dbReference type="EMBL" id="OV121139">
    <property type="protein sequence ID" value="CAH0563121.1"/>
    <property type="molecule type" value="Genomic_DNA"/>
</dbReference>
<accession>A0A9P0BHY3</accession>
<gene>
    <name evidence="1" type="ORF">MELIAE_LOCUS12106</name>
</gene>
<evidence type="ECO:0000313" key="2">
    <source>
        <dbReference type="Proteomes" id="UP001154078"/>
    </source>
</evidence>
<name>A0A9P0BHY3_BRAAE</name>
<dbReference type="SUPFAM" id="SSF56204">
    <property type="entry name" value="Hect, E3 ligase catalytic domain"/>
    <property type="match status" value="1"/>
</dbReference>
<proteinExistence type="predicted"/>
<reference evidence="1" key="1">
    <citation type="submission" date="2021-12" db="EMBL/GenBank/DDBJ databases">
        <authorList>
            <person name="King R."/>
        </authorList>
    </citation>
    <scope>NUCLEOTIDE SEQUENCE</scope>
</reference>
<dbReference type="Proteomes" id="UP001154078">
    <property type="component" value="Chromosome 8"/>
</dbReference>
<dbReference type="GO" id="GO:0004842">
    <property type="term" value="F:ubiquitin-protein transferase activity"/>
    <property type="evidence" value="ECO:0007669"/>
    <property type="project" value="InterPro"/>
</dbReference>
<sequence length="456" mass="52664">MSNFKRNFAQVKTACGGGTRKIQVKKTASKEDLIKLGIELFFPDGQSSKGKLTNFNIDLADFKRDIIPKEVTIEELFQKSKLSRLRVYLYTKEKCSTINSTETTSQTFTLEDSNSSEDLYKGLIIDNLNTITSTETTPQTFTPEDGSSSKDLYKDLTSDNLSTDIYFSQDDIILVTDEFSVTQHGTVDPIQTYMVNEIPNNSALLQNKITNSEPSAEDQFQFTSEDVFVHRGQVFKELTEAFIHRNLNKKRFKMRMILPNGSEEMGEDIGGVFRETLSEYWSSFFERFTVGTNNKVPLIRHDMNSKKWKAVAEVLYNGWILEKYFPLQLAKCFLEMCILEEVRSDLTECYLNFISNNEKEVIERALNNFEDVDKDELLEVMENIECNIAHWRRQSNRKSKNNIWLLKKIFKRIFTRDVVKAVSFNDTTGFGKTPQAQISSFSLKIPEYESYPKLRS</sequence>